<organism evidence="2 3">
    <name type="scientific">Beggiatoa leptomitoformis</name>
    <dbReference type="NCBI Taxonomy" id="288004"/>
    <lineage>
        <taxon>Bacteria</taxon>
        <taxon>Pseudomonadati</taxon>
        <taxon>Pseudomonadota</taxon>
        <taxon>Gammaproteobacteria</taxon>
        <taxon>Thiotrichales</taxon>
        <taxon>Thiotrichaceae</taxon>
        <taxon>Beggiatoa</taxon>
    </lineage>
</organism>
<accession>A0A650GRJ1</accession>
<proteinExistence type="predicted"/>
<feature type="chain" id="PRO_5024868495" evidence="1">
    <location>
        <begin position="24"/>
        <end position="49"/>
    </location>
</feature>
<dbReference type="AlphaFoldDB" id="A0A650GRJ1"/>
<reference evidence="3" key="1">
    <citation type="submission" date="2016-12" db="EMBL/GenBank/DDBJ databases">
        <title>Complete Genome Sequence of Beggiatoa leptomitiformis D-401.</title>
        <authorList>
            <person name="Fomenkov A."/>
            <person name="Vincze T."/>
            <person name="Grabovich M."/>
            <person name="Anton B.P."/>
            <person name="Dubinina G."/>
            <person name="Orlova M."/>
            <person name="Belousova E."/>
            <person name="Roberts R.J."/>
        </authorList>
    </citation>
    <scope>NUCLEOTIDE SEQUENCE [LARGE SCALE GENOMIC DNA]</scope>
    <source>
        <strain evidence="3">D-401</strain>
    </source>
</reference>
<sequence>MMIKSLLSMVFIAALLTSATTFAQTSVTGMIATDTQVIACGDVDKKDPE</sequence>
<evidence type="ECO:0000313" key="3">
    <source>
        <dbReference type="Proteomes" id="UP000234271"/>
    </source>
</evidence>
<dbReference type="EMBL" id="CP018889">
    <property type="protein sequence ID" value="QGX04077.1"/>
    <property type="molecule type" value="Genomic_DNA"/>
</dbReference>
<dbReference type="OrthoDB" id="9934683at2"/>
<keyword evidence="3" id="KW-1185">Reference proteome</keyword>
<keyword evidence="1" id="KW-0732">Signal</keyword>
<dbReference type="RefSeq" id="WP_161575453.1">
    <property type="nucleotide sequence ID" value="NZ_CP012373.2"/>
</dbReference>
<dbReference type="Proteomes" id="UP000234271">
    <property type="component" value="Chromosome"/>
</dbReference>
<evidence type="ECO:0000313" key="2">
    <source>
        <dbReference type="EMBL" id="QGX04077.1"/>
    </source>
</evidence>
<feature type="signal peptide" evidence="1">
    <location>
        <begin position="1"/>
        <end position="23"/>
    </location>
</feature>
<name>A0A650GRJ1_9GAMM</name>
<evidence type="ECO:0000256" key="1">
    <source>
        <dbReference type="SAM" id="SignalP"/>
    </source>
</evidence>
<gene>
    <name evidence="2" type="ORF">BLE401_18595</name>
</gene>
<protein>
    <submittedName>
        <fullName evidence="2">Uncharacterized protein</fullName>
    </submittedName>
</protein>